<dbReference type="Proteomes" id="UP000735302">
    <property type="component" value="Unassembled WGS sequence"/>
</dbReference>
<dbReference type="EMBL" id="BLXT01001549">
    <property type="protein sequence ID" value="GFN86527.1"/>
    <property type="molecule type" value="Genomic_DNA"/>
</dbReference>
<gene>
    <name evidence="3" type="ORF">PoB_001303300</name>
</gene>
<dbReference type="AlphaFoldDB" id="A0AAV3YWB8"/>
<evidence type="ECO:0000313" key="4">
    <source>
        <dbReference type="Proteomes" id="UP000735302"/>
    </source>
</evidence>
<keyword evidence="1" id="KW-0472">Membrane</keyword>
<dbReference type="Gene3D" id="3.10.100.10">
    <property type="entry name" value="Mannose-Binding Protein A, subunit A"/>
    <property type="match status" value="1"/>
</dbReference>
<protein>
    <submittedName>
        <fullName evidence="3">Collectin-12</fullName>
    </submittedName>
</protein>
<comment type="caution">
    <text evidence="3">The sequence shown here is derived from an EMBL/GenBank/DDBJ whole genome shotgun (WGS) entry which is preliminary data.</text>
</comment>
<evidence type="ECO:0000259" key="2">
    <source>
        <dbReference type="PROSITE" id="PS50041"/>
    </source>
</evidence>
<dbReference type="SMART" id="SM00034">
    <property type="entry name" value="CLECT"/>
    <property type="match status" value="1"/>
</dbReference>
<dbReference type="InterPro" id="IPR001304">
    <property type="entry name" value="C-type_lectin-like"/>
</dbReference>
<dbReference type="InterPro" id="IPR050111">
    <property type="entry name" value="C-type_lectin/snaclec_domain"/>
</dbReference>
<dbReference type="InterPro" id="IPR016187">
    <property type="entry name" value="CTDL_fold"/>
</dbReference>
<dbReference type="PROSITE" id="PS50041">
    <property type="entry name" value="C_TYPE_LECTIN_2"/>
    <property type="match status" value="1"/>
</dbReference>
<sequence>MLPQCTLVGALRAAHLLYERVDLLKINNGPGYLRIVGLVGFLIKMSKLCSVRERVYSASSVGKISCVVFANLHPIRMSVLPILLLLGVLMTGPVQGYVTYKNRYYNSRTYYISNERERFSLTNMNIRCKKLGGYLAKIDSRDEDNFLSSFVYRAGGKGPFFTGITDLASEGRFYNYHDNTPAKYLSWRWFQPDNWWNEDCVAIWSHGLNDRRCGIYGRYICEVPK</sequence>
<evidence type="ECO:0000313" key="3">
    <source>
        <dbReference type="EMBL" id="GFN86527.1"/>
    </source>
</evidence>
<evidence type="ECO:0000256" key="1">
    <source>
        <dbReference type="SAM" id="Phobius"/>
    </source>
</evidence>
<feature type="transmembrane region" description="Helical" evidence="1">
    <location>
        <begin position="79"/>
        <end position="100"/>
    </location>
</feature>
<keyword evidence="1" id="KW-0812">Transmembrane</keyword>
<keyword evidence="1" id="KW-1133">Transmembrane helix</keyword>
<organism evidence="3 4">
    <name type="scientific">Plakobranchus ocellatus</name>
    <dbReference type="NCBI Taxonomy" id="259542"/>
    <lineage>
        <taxon>Eukaryota</taxon>
        <taxon>Metazoa</taxon>
        <taxon>Spiralia</taxon>
        <taxon>Lophotrochozoa</taxon>
        <taxon>Mollusca</taxon>
        <taxon>Gastropoda</taxon>
        <taxon>Heterobranchia</taxon>
        <taxon>Euthyneura</taxon>
        <taxon>Panpulmonata</taxon>
        <taxon>Sacoglossa</taxon>
        <taxon>Placobranchoidea</taxon>
        <taxon>Plakobranchidae</taxon>
        <taxon>Plakobranchus</taxon>
    </lineage>
</organism>
<dbReference type="SUPFAM" id="SSF56436">
    <property type="entry name" value="C-type lectin-like"/>
    <property type="match status" value="1"/>
</dbReference>
<reference evidence="3 4" key="1">
    <citation type="journal article" date="2021" name="Elife">
        <title>Chloroplast acquisition without the gene transfer in kleptoplastic sea slugs, Plakobranchus ocellatus.</title>
        <authorList>
            <person name="Maeda T."/>
            <person name="Takahashi S."/>
            <person name="Yoshida T."/>
            <person name="Shimamura S."/>
            <person name="Takaki Y."/>
            <person name="Nagai Y."/>
            <person name="Toyoda A."/>
            <person name="Suzuki Y."/>
            <person name="Arimoto A."/>
            <person name="Ishii H."/>
            <person name="Satoh N."/>
            <person name="Nishiyama T."/>
            <person name="Hasebe M."/>
            <person name="Maruyama T."/>
            <person name="Minagawa J."/>
            <person name="Obokata J."/>
            <person name="Shigenobu S."/>
        </authorList>
    </citation>
    <scope>NUCLEOTIDE SEQUENCE [LARGE SCALE GENOMIC DNA]</scope>
</reference>
<dbReference type="InterPro" id="IPR016186">
    <property type="entry name" value="C-type_lectin-like/link_sf"/>
</dbReference>
<keyword evidence="4" id="KW-1185">Reference proteome</keyword>
<name>A0AAV3YWB8_9GAST</name>
<feature type="domain" description="C-type lectin" evidence="2">
    <location>
        <begin position="105"/>
        <end position="222"/>
    </location>
</feature>
<accession>A0AAV3YWB8</accession>
<dbReference type="Pfam" id="PF00059">
    <property type="entry name" value="Lectin_C"/>
    <property type="match status" value="1"/>
</dbReference>
<dbReference type="PANTHER" id="PTHR22803">
    <property type="entry name" value="MANNOSE, PHOSPHOLIPASE, LECTIN RECEPTOR RELATED"/>
    <property type="match status" value="1"/>
</dbReference>
<proteinExistence type="predicted"/>